<dbReference type="PANTHER" id="PTHR39068:SF2">
    <property type="entry name" value="MIP24391P"/>
    <property type="match status" value="1"/>
</dbReference>
<evidence type="ECO:0000256" key="2">
    <source>
        <dbReference type="ARBA" id="ARBA00022737"/>
    </source>
</evidence>
<dbReference type="GO" id="GO:0042302">
    <property type="term" value="F:structural constituent of cuticle"/>
    <property type="evidence" value="ECO:0007669"/>
    <property type="project" value="UniProtKB-KW"/>
</dbReference>
<evidence type="ECO:0000256" key="1">
    <source>
        <dbReference type="ARBA" id="ARBA00022460"/>
    </source>
</evidence>
<dbReference type="EMBL" id="MG601660">
    <property type="protein sequence ID" value="AYA49985.1"/>
    <property type="molecule type" value="mRNA"/>
</dbReference>
<dbReference type="AlphaFoldDB" id="A0A3S7SJQ7"/>
<keyword evidence="3" id="KW-0812">Transmembrane</keyword>
<name>A0A3S7SJQ7_LEPDE</name>
<dbReference type="InterPro" id="IPR022727">
    <property type="entry name" value="Cuticle_C1"/>
</dbReference>
<organism evidence="4">
    <name type="scientific">Leptinotarsa decemlineata</name>
    <name type="common">Colorado potato beetle</name>
    <name type="synonym">Doryphora decemlineata</name>
    <dbReference type="NCBI Taxonomy" id="7539"/>
    <lineage>
        <taxon>Eukaryota</taxon>
        <taxon>Metazoa</taxon>
        <taxon>Ecdysozoa</taxon>
        <taxon>Arthropoda</taxon>
        <taxon>Hexapoda</taxon>
        <taxon>Insecta</taxon>
        <taxon>Pterygota</taxon>
        <taxon>Neoptera</taxon>
        <taxon>Endopterygota</taxon>
        <taxon>Coleoptera</taxon>
        <taxon>Polyphaga</taxon>
        <taxon>Cucujiformia</taxon>
        <taxon>Chrysomeloidea</taxon>
        <taxon>Chrysomelidae</taxon>
        <taxon>Chrysomelinae</taxon>
        <taxon>Doryphorini</taxon>
        <taxon>Leptinotarsa</taxon>
    </lineage>
</organism>
<protein>
    <submittedName>
        <fullName evidence="4">Cuticular protein 44-aa motif 1</fullName>
    </submittedName>
</protein>
<evidence type="ECO:0000256" key="3">
    <source>
        <dbReference type="SAM" id="Phobius"/>
    </source>
</evidence>
<evidence type="ECO:0000313" key="4">
    <source>
        <dbReference type="EMBL" id="AYA49985.1"/>
    </source>
</evidence>
<feature type="transmembrane region" description="Helical" evidence="3">
    <location>
        <begin position="21"/>
        <end position="46"/>
    </location>
</feature>
<keyword evidence="2" id="KW-0677">Repeat</keyword>
<keyword evidence="3" id="KW-0472">Membrane</keyword>
<dbReference type="OrthoDB" id="6629390at2759"/>
<dbReference type="Pfam" id="PF11018">
    <property type="entry name" value="Cuticle_3"/>
    <property type="match status" value="1"/>
</dbReference>
<accession>A0A3S7SJQ7</accession>
<keyword evidence="1" id="KW-0193">Cuticle</keyword>
<reference evidence="4" key="1">
    <citation type="submission" date="2017-11" db="EMBL/GenBank/DDBJ databases">
        <authorList>
            <person name="Wang Y.-W."/>
            <person name="Wan P.-J."/>
            <person name="Li G.-Q."/>
        </authorList>
    </citation>
    <scope>NUCLEOTIDE SEQUENCE</scope>
</reference>
<keyword evidence="3" id="KW-1133">Transmembrane helix</keyword>
<gene>
    <name evidence="4" type="primary">CPF1</name>
</gene>
<dbReference type="PANTHER" id="PTHR39068">
    <property type="entry name" value="LARVAL/PUPAL CUTICLE PROTEIN H1C-LIKE PROTEIN-RELATED"/>
    <property type="match status" value="1"/>
</dbReference>
<proteinExistence type="evidence at transcript level"/>
<sequence>MKSNYINFEVNPYRLGIKPKFLPLIVVLTTLLAYANAGLIAAPAVATYSAAPAVSSSYIHQASPIAVAHAAPLAVAHAAPVAVAHAAPVVSTYASSPVAIHAPAYGATHQSVERSLGGAQSVSHYSKAVDSAFSSVRKYDTRITNDALSVAHAPVVSAYSAAPVYAKAVAPAVAYSAAPSFSSSYIQKAAPLAYASYAHAAPVATYAAHAAPVAAYAAHAAPVASYSAGPVVTKAAVAYSPAAVVSHMTFSGLGTAYQW</sequence>